<dbReference type="OrthoDB" id="45256at2759"/>
<dbReference type="InterPro" id="IPR033421">
    <property type="entry name" value="Rit1_DUSP-like"/>
</dbReference>
<dbReference type="GO" id="GO:0019988">
    <property type="term" value="P:charged-tRNA amino acid modification"/>
    <property type="evidence" value="ECO:0007669"/>
    <property type="project" value="InterPro"/>
</dbReference>
<dbReference type="InterPro" id="IPR007306">
    <property type="entry name" value="Rit1"/>
</dbReference>
<dbReference type="Pfam" id="PF04179">
    <property type="entry name" value="Init_tRNA_PT"/>
    <property type="match status" value="1"/>
</dbReference>
<reference evidence="4" key="1">
    <citation type="submission" date="2016-04" db="EMBL/GenBank/DDBJ databases">
        <title>Comparative genomics of biotechnologically important yeasts.</title>
        <authorList>
            <consortium name="DOE Joint Genome Institute"/>
            <person name="Riley R."/>
            <person name="Haridas S."/>
            <person name="Wolfe K.H."/>
            <person name="Lopes M.R."/>
            <person name="Hittinger C.T."/>
            <person name="Goker M."/>
            <person name="Salamov A."/>
            <person name="Wisecaver J."/>
            <person name="Long T.M."/>
            <person name="Aerts A.L."/>
            <person name="Barry K."/>
            <person name="Choi C."/>
            <person name="Clum A."/>
            <person name="Coughlan A.Y."/>
            <person name="Deshpande S."/>
            <person name="Douglass A.P."/>
            <person name="Hanson S.J."/>
            <person name="Klenk H.-P."/>
            <person name="Labutti K."/>
            <person name="Lapidus A."/>
            <person name="Lindquist E."/>
            <person name="Lipzen A."/>
            <person name="Meier-Kolthoff J.P."/>
            <person name="Ohm R.A."/>
            <person name="Otillar R.P."/>
            <person name="Pangilinan J."/>
            <person name="Peng Y."/>
            <person name="Rokas A."/>
            <person name="Rosa C.A."/>
            <person name="Scheuner C."/>
            <person name="Sibirny A.A."/>
            <person name="Slot J.C."/>
            <person name="Stielow J.B."/>
            <person name="Sun H."/>
            <person name="Kurtzman C.P."/>
            <person name="Blackwell M."/>
            <person name="Grigoriev I.V."/>
            <person name="Jeffries T.W."/>
        </authorList>
    </citation>
    <scope>NUCLEOTIDE SEQUENCE [LARGE SCALE GENOMIC DNA]</scope>
    <source>
        <strain evidence="4">NRRL YB-2248</strain>
    </source>
</reference>
<feature type="domain" description="Rit1 N-terminal" evidence="2">
    <location>
        <begin position="16"/>
        <end position="282"/>
    </location>
</feature>
<evidence type="ECO:0000313" key="4">
    <source>
        <dbReference type="Proteomes" id="UP000094801"/>
    </source>
</evidence>
<dbReference type="PIRSF" id="PIRSF007747">
    <property type="entry name" value="Ribosyl_Ptfrase"/>
    <property type="match status" value="1"/>
</dbReference>
<dbReference type="EMBL" id="KV453880">
    <property type="protein sequence ID" value="ODV82575.1"/>
    <property type="molecule type" value="Genomic_DNA"/>
</dbReference>
<dbReference type="PANTHER" id="PTHR31811:SF0">
    <property type="entry name" value="TRNA A64-2'-O-RIBOSYLPHOSPHATE TRANSFERASE"/>
    <property type="match status" value="1"/>
</dbReference>
<organism evidence="3 4">
    <name type="scientific">[Candida] arabinofermentans NRRL YB-2248</name>
    <dbReference type="NCBI Taxonomy" id="983967"/>
    <lineage>
        <taxon>Eukaryota</taxon>
        <taxon>Fungi</taxon>
        <taxon>Dikarya</taxon>
        <taxon>Ascomycota</taxon>
        <taxon>Saccharomycotina</taxon>
        <taxon>Pichiomycetes</taxon>
        <taxon>Pichiales</taxon>
        <taxon>Pichiaceae</taxon>
        <taxon>Ogataea</taxon>
        <taxon>Ogataea/Candida clade</taxon>
    </lineage>
</organism>
<accession>A0A1E4SSV1</accession>
<name>A0A1E4SSV1_9ASCO</name>
<evidence type="ECO:0000259" key="2">
    <source>
        <dbReference type="Pfam" id="PF17184"/>
    </source>
</evidence>
<dbReference type="GO" id="GO:0005737">
    <property type="term" value="C:cytoplasm"/>
    <property type="evidence" value="ECO:0007669"/>
    <property type="project" value="TreeGrafter"/>
</dbReference>
<evidence type="ECO:0000313" key="3">
    <source>
        <dbReference type="EMBL" id="ODV82575.1"/>
    </source>
</evidence>
<sequence>MDPEVRRDINHITREIRKTHRSTRNRVLSIIKDSRFVTKVSQHISADIPIIPNERCGSWYIDPSKYETTTYFKSTDGHINNWDFSTRRLNFHILPLISKNGGAIIVDSTRRGKKMPDALSKTIPIWAAILNCIMLGPDKNYWLSTPSETVVFSERSRMLDKMPELYSKAIDTLVTGGTINKQILSDLFGGKPLVPIWVYPEFSLPPPFEKNLDYYPIYLLTASYRCEDGMDTRNGFTYVQGAADDEELWGDGFTSSMLWNNLDMFADLRNTEQDVLDLIDSLKLSNNVGFCSSAGNPLTDVPLIITPQFSIAKLHPNIIITREARDETFHLYDLVLILDESATIEEELEGKAHTEIKQFKLTSSSKKSSKILRNLLPEIMSIIESNLLSSKRILITCSTGDDLSVGVILCVLCKCYSGIGALNCSSAKNFIDKSLIRRKLVYLIELCAKSNKRINPSRATLNSVNSYLMS</sequence>
<protein>
    <recommendedName>
        <fullName evidence="5">Initiator tRNA phosphoribosyl transferase</fullName>
    </recommendedName>
</protein>
<dbReference type="AlphaFoldDB" id="A0A1E4SSV1"/>
<dbReference type="Pfam" id="PF17184">
    <property type="entry name" value="Rit1_C"/>
    <property type="match status" value="1"/>
</dbReference>
<evidence type="ECO:0000259" key="1">
    <source>
        <dbReference type="Pfam" id="PF04179"/>
    </source>
</evidence>
<keyword evidence="4" id="KW-1185">Reference proteome</keyword>
<feature type="domain" description="Rit1 DUSP-like" evidence="1">
    <location>
        <begin position="358"/>
        <end position="468"/>
    </location>
</feature>
<dbReference type="GO" id="GO:0043399">
    <property type="term" value="F:tRNA adenosine(64)-2'-O-ribosylphosphate transferase activity"/>
    <property type="evidence" value="ECO:0007669"/>
    <property type="project" value="InterPro"/>
</dbReference>
<proteinExistence type="predicted"/>
<dbReference type="PANTHER" id="PTHR31811">
    <property type="entry name" value="TRNA A64-2'-O-RIBOSYLPHOSPHATE TRANSFERASE"/>
    <property type="match status" value="1"/>
</dbReference>
<dbReference type="InterPro" id="IPR033449">
    <property type="entry name" value="Rit1_N"/>
</dbReference>
<gene>
    <name evidence="3" type="ORF">CANARDRAFT_204966</name>
</gene>
<dbReference type="Proteomes" id="UP000094801">
    <property type="component" value="Unassembled WGS sequence"/>
</dbReference>
<evidence type="ECO:0008006" key="5">
    <source>
        <dbReference type="Google" id="ProtNLM"/>
    </source>
</evidence>